<evidence type="ECO:0000313" key="1">
    <source>
        <dbReference type="EMBL" id="KAF2904165.1"/>
    </source>
</evidence>
<protein>
    <submittedName>
        <fullName evidence="1">Uncharacterized protein</fullName>
    </submittedName>
</protein>
<dbReference type="Proteomes" id="UP000801492">
    <property type="component" value="Unassembled WGS sequence"/>
</dbReference>
<dbReference type="OrthoDB" id="4327074at2759"/>
<gene>
    <name evidence="1" type="ORF">ILUMI_02009</name>
</gene>
<reference evidence="1" key="1">
    <citation type="submission" date="2019-08" db="EMBL/GenBank/DDBJ databases">
        <title>The genome of the North American firefly Photinus pyralis.</title>
        <authorList>
            <consortium name="Photinus pyralis genome working group"/>
            <person name="Fallon T.R."/>
            <person name="Sander Lower S.E."/>
            <person name="Weng J.-K."/>
        </authorList>
    </citation>
    <scope>NUCLEOTIDE SEQUENCE</scope>
    <source>
        <strain evidence="1">TRF0915ILg1</strain>
        <tissue evidence="1">Whole body</tissue>
    </source>
</reference>
<keyword evidence="2" id="KW-1185">Reference proteome</keyword>
<evidence type="ECO:0000313" key="2">
    <source>
        <dbReference type="Proteomes" id="UP000801492"/>
    </source>
</evidence>
<dbReference type="AlphaFoldDB" id="A0A8K0DPL0"/>
<proteinExistence type="predicted"/>
<comment type="caution">
    <text evidence="1">The sequence shown here is derived from an EMBL/GenBank/DDBJ whole genome shotgun (WGS) entry which is preliminary data.</text>
</comment>
<dbReference type="EMBL" id="VTPC01000829">
    <property type="protein sequence ID" value="KAF2904165.1"/>
    <property type="molecule type" value="Genomic_DNA"/>
</dbReference>
<sequence length="146" mass="17020">MKNWQQVTLQSNWAIKKQDVFPTKQKNLKKAVDIYFGLIPKKVRHLAYDYGKALNKKMPKSWVANLMAVPDWYLGFLTRHSRHLICTPQATNLSKATNINKTNVDLFFQNVSIIMERHHFLSNDIYNMDETSITTVQRPDRIVAGK</sequence>
<accession>A0A8K0DPL0</accession>
<name>A0A8K0DPL0_IGNLU</name>
<organism evidence="1 2">
    <name type="scientific">Ignelater luminosus</name>
    <name type="common">Cucubano</name>
    <name type="synonym">Pyrophorus luminosus</name>
    <dbReference type="NCBI Taxonomy" id="2038154"/>
    <lineage>
        <taxon>Eukaryota</taxon>
        <taxon>Metazoa</taxon>
        <taxon>Ecdysozoa</taxon>
        <taxon>Arthropoda</taxon>
        <taxon>Hexapoda</taxon>
        <taxon>Insecta</taxon>
        <taxon>Pterygota</taxon>
        <taxon>Neoptera</taxon>
        <taxon>Endopterygota</taxon>
        <taxon>Coleoptera</taxon>
        <taxon>Polyphaga</taxon>
        <taxon>Elateriformia</taxon>
        <taxon>Elateroidea</taxon>
        <taxon>Elateridae</taxon>
        <taxon>Agrypninae</taxon>
        <taxon>Pyrophorini</taxon>
        <taxon>Ignelater</taxon>
    </lineage>
</organism>